<accession>A0A840CS39</accession>
<name>A0A840CS39_9BACT</name>
<gene>
    <name evidence="1" type="ORF">GGR21_002872</name>
</gene>
<keyword evidence="2" id="KW-1185">Reference proteome</keyword>
<sequence length="145" mass="16663">MKDSITQIIEVIAADVMKLSHIVMENNNLKNSALDKNMRVQVKQADNSIVIETLFDNYIDYIEQGRKPMTGKQPPIDALRDWALSRGIPTDNSTLFLISRAIWRDGTESRPILSALEEEIEKAFDEKWADQLFEAITDELTKYFN</sequence>
<organism evidence="1 2">
    <name type="scientific">Dysgonomonas hofstadii</name>
    <dbReference type="NCBI Taxonomy" id="637886"/>
    <lineage>
        <taxon>Bacteria</taxon>
        <taxon>Pseudomonadati</taxon>
        <taxon>Bacteroidota</taxon>
        <taxon>Bacteroidia</taxon>
        <taxon>Bacteroidales</taxon>
        <taxon>Dysgonomonadaceae</taxon>
        <taxon>Dysgonomonas</taxon>
    </lineage>
</organism>
<protein>
    <submittedName>
        <fullName evidence="1">Uncharacterized protein</fullName>
    </submittedName>
</protein>
<dbReference type="EMBL" id="JACIEP010000010">
    <property type="protein sequence ID" value="MBB4036958.1"/>
    <property type="molecule type" value="Genomic_DNA"/>
</dbReference>
<dbReference type="RefSeq" id="WP_183307840.1">
    <property type="nucleotide sequence ID" value="NZ_JACIEP010000010.1"/>
</dbReference>
<proteinExistence type="predicted"/>
<reference evidence="1 2" key="1">
    <citation type="submission" date="2020-08" db="EMBL/GenBank/DDBJ databases">
        <title>Genomic Encyclopedia of Type Strains, Phase IV (KMG-IV): sequencing the most valuable type-strain genomes for metagenomic binning, comparative biology and taxonomic classification.</title>
        <authorList>
            <person name="Goeker M."/>
        </authorList>
    </citation>
    <scope>NUCLEOTIDE SEQUENCE [LARGE SCALE GENOMIC DNA]</scope>
    <source>
        <strain evidence="1 2">DSM 104969</strain>
    </source>
</reference>
<dbReference type="Proteomes" id="UP000555103">
    <property type="component" value="Unassembled WGS sequence"/>
</dbReference>
<dbReference type="AlphaFoldDB" id="A0A840CS39"/>
<evidence type="ECO:0000313" key="1">
    <source>
        <dbReference type="EMBL" id="MBB4036958.1"/>
    </source>
</evidence>
<evidence type="ECO:0000313" key="2">
    <source>
        <dbReference type="Proteomes" id="UP000555103"/>
    </source>
</evidence>
<comment type="caution">
    <text evidence="1">The sequence shown here is derived from an EMBL/GenBank/DDBJ whole genome shotgun (WGS) entry which is preliminary data.</text>
</comment>